<dbReference type="InterPro" id="IPR056064">
    <property type="entry name" value="DUF7647"/>
</dbReference>
<dbReference type="Pfam" id="PF24657">
    <property type="entry name" value="DUF7646"/>
    <property type="match status" value="1"/>
</dbReference>
<dbReference type="InterPro" id="IPR044210">
    <property type="entry name" value="Tfc3-like"/>
</dbReference>
<evidence type="ECO:0000256" key="4">
    <source>
        <dbReference type="ARBA" id="ARBA00023163"/>
    </source>
</evidence>
<dbReference type="InterPro" id="IPR056062">
    <property type="entry name" value="DUF7645"/>
</dbReference>
<dbReference type="Pfam" id="PF24658">
    <property type="entry name" value="DUF7647"/>
    <property type="match status" value="1"/>
</dbReference>
<dbReference type="Pfam" id="PF04182">
    <property type="entry name" value="B-block_TFIIIC"/>
    <property type="match status" value="1"/>
</dbReference>
<dbReference type="InterPro" id="IPR036390">
    <property type="entry name" value="WH_DNA-bd_sf"/>
</dbReference>
<feature type="region of interest" description="Disordered" evidence="6">
    <location>
        <begin position="1057"/>
        <end position="1078"/>
    </location>
</feature>
<feature type="domain" description="B-block binding subunit of TFIIIC" evidence="7">
    <location>
        <begin position="133"/>
        <end position="219"/>
    </location>
</feature>
<keyword evidence="3" id="KW-0238">DNA-binding</keyword>
<comment type="subcellular location">
    <subcellularLocation>
        <location evidence="1">Nucleus</location>
    </subcellularLocation>
</comment>
<evidence type="ECO:0000256" key="6">
    <source>
        <dbReference type="SAM" id="MobiDB-lite"/>
    </source>
</evidence>
<dbReference type="InterPro" id="IPR036388">
    <property type="entry name" value="WH-like_DNA-bd_sf"/>
</dbReference>
<proteinExistence type="predicted"/>
<dbReference type="SUPFAM" id="SSF46785">
    <property type="entry name" value="Winged helix' DNA-binding domain"/>
    <property type="match status" value="1"/>
</dbReference>
<evidence type="ECO:0000313" key="14">
    <source>
        <dbReference type="EMBL" id="CAK9876715.1"/>
    </source>
</evidence>
<evidence type="ECO:0000259" key="10">
    <source>
        <dbReference type="Pfam" id="PF24538"/>
    </source>
</evidence>
<evidence type="ECO:0000256" key="1">
    <source>
        <dbReference type="ARBA" id="ARBA00004123"/>
    </source>
</evidence>
<dbReference type="PANTHER" id="PTHR15180:SF1">
    <property type="entry name" value="GENERAL TRANSCRIPTION FACTOR 3C POLYPEPTIDE 1"/>
    <property type="match status" value="1"/>
</dbReference>
<evidence type="ECO:0000256" key="2">
    <source>
        <dbReference type="ARBA" id="ARBA00022553"/>
    </source>
</evidence>
<dbReference type="PANTHER" id="PTHR15180">
    <property type="entry name" value="GENERAL TRANSCRIPTION FACTOR 3C POLYPEPTIDE 1"/>
    <property type="match status" value="1"/>
</dbReference>
<dbReference type="Pfam" id="PF24101">
    <property type="entry name" value="WHD_GTF3C1"/>
    <property type="match status" value="1"/>
</dbReference>
<evidence type="ECO:0008006" key="16">
    <source>
        <dbReference type="Google" id="ProtNLM"/>
    </source>
</evidence>
<organism evidence="14 15">
    <name type="scientific">Sphagnum jensenii</name>
    <dbReference type="NCBI Taxonomy" id="128206"/>
    <lineage>
        <taxon>Eukaryota</taxon>
        <taxon>Viridiplantae</taxon>
        <taxon>Streptophyta</taxon>
        <taxon>Embryophyta</taxon>
        <taxon>Bryophyta</taxon>
        <taxon>Sphagnophytina</taxon>
        <taxon>Sphagnopsida</taxon>
        <taxon>Sphagnales</taxon>
        <taxon>Sphagnaceae</taxon>
        <taxon>Sphagnum</taxon>
    </lineage>
</organism>
<evidence type="ECO:0000313" key="15">
    <source>
        <dbReference type="Proteomes" id="UP001497522"/>
    </source>
</evidence>
<gene>
    <name evidence="14" type="ORF">CSSPJE1EN2_LOCUS18757</name>
</gene>
<dbReference type="Pfam" id="PF23704">
    <property type="entry name" value="WHD_GTF3C1_N"/>
    <property type="match status" value="1"/>
</dbReference>
<evidence type="ECO:0000256" key="3">
    <source>
        <dbReference type="ARBA" id="ARBA00023125"/>
    </source>
</evidence>
<dbReference type="InterPro" id="IPR056428">
    <property type="entry name" value="WH_GTF3C1"/>
</dbReference>
<dbReference type="Pfam" id="PF24538">
    <property type="entry name" value="DUF7599"/>
    <property type="match status" value="1"/>
</dbReference>
<evidence type="ECO:0000259" key="8">
    <source>
        <dbReference type="Pfam" id="PF23704"/>
    </source>
</evidence>
<evidence type="ECO:0000259" key="11">
    <source>
        <dbReference type="Pfam" id="PF24655"/>
    </source>
</evidence>
<dbReference type="Gene3D" id="1.10.10.10">
    <property type="entry name" value="Winged helix-like DNA-binding domain superfamily/Winged helix DNA-binding domain"/>
    <property type="match status" value="1"/>
</dbReference>
<keyword evidence="15" id="KW-1185">Reference proteome</keyword>
<feature type="domain" description="DUF7647" evidence="13">
    <location>
        <begin position="771"/>
        <end position="947"/>
    </location>
</feature>
<dbReference type="CDD" id="cd16169">
    <property type="entry name" value="Tau138_eWH"/>
    <property type="match status" value="1"/>
</dbReference>
<dbReference type="Pfam" id="PF24655">
    <property type="entry name" value="DUF7645"/>
    <property type="match status" value="1"/>
</dbReference>
<dbReference type="InterPro" id="IPR007309">
    <property type="entry name" value="TFIIIC_Bblock-bd"/>
</dbReference>
<feature type="domain" description="GTF3C1 extended winged-helix" evidence="9">
    <location>
        <begin position="568"/>
        <end position="676"/>
    </location>
</feature>
<evidence type="ECO:0000256" key="5">
    <source>
        <dbReference type="ARBA" id="ARBA00023242"/>
    </source>
</evidence>
<feature type="domain" description="DUF7645" evidence="11">
    <location>
        <begin position="948"/>
        <end position="1006"/>
    </location>
</feature>
<feature type="domain" description="DUF7646" evidence="12">
    <location>
        <begin position="363"/>
        <end position="445"/>
    </location>
</feature>
<dbReference type="InterPro" id="IPR056063">
    <property type="entry name" value="DUF7646"/>
</dbReference>
<keyword evidence="4" id="KW-0804">Transcription</keyword>
<dbReference type="EMBL" id="OZ023706">
    <property type="protein sequence ID" value="CAK9876715.1"/>
    <property type="molecule type" value="Genomic_DNA"/>
</dbReference>
<reference evidence="14" key="1">
    <citation type="submission" date="2024-03" db="EMBL/GenBank/DDBJ databases">
        <authorList>
            <consortium name="ELIXIR-Norway"/>
            <consortium name="Elixir Norway"/>
        </authorList>
    </citation>
    <scope>NUCLEOTIDE SEQUENCE</scope>
</reference>
<feature type="domain" description="General transcription factor 3C polypeptide 1 winged-helix" evidence="8">
    <location>
        <begin position="1"/>
        <end position="122"/>
    </location>
</feature>
<feature type="compositionally biased region" description="Basic residues" evidence="6">
    <location>
        <begin position="463"/>
        <end position="472"/>
    </location>
</feature>
<name>A0ABP1BLN2_9BRYO</name>
<evidence type="ECO:0000259" key="13">
    <source>
        <dbReference type="Pfam" id="PF24658"/>
    </source>
</evidence>
<feature type="region of interest" description="Disordered" evidence="6">
    <location>
        <begin position="1266"/>
        <end position="1288"/>
    </location>
</feature>
<dbReference type="InterPro" id="IPR035625">
    <property type="entry name" value="Tfc3-like_eWH"/>
</dbReference>
<dbReference type="InterPro" id="IPR056467">
    <property type="entry name" value="eWH_GTF3C1"/>
</dbReference>
<evidence type="ECO:0000259" key="9">
    <source>
        <dbReference type="Pfam" id="PF24101"/>
    </source>
</evidence>
<dbReference type="InterPro" id="IPR056020">
    <property type="entry name" value="DUF7599"/>
</dbReference>
<feature type="region of interest" description="Disordered" evidence="6">
    <location>
        <begin position="449"/>
        <end position="506"/>
    </location>
</feature>
<accession>A0ABP1BLN2</accession>
<sequence length="1844" mass="203926">MDALLSAALQEVAVEGIQGCSLPKLWAGLQAAAAAAAGGTASSSSSSSSLSKMQLTARTKQMLWQQLLKVPGLLLLLLQDESAQTELLECSSPSIQSVEEAETLGVCMIAPEGLRDCCLGIYDLKFCDAHLSKDQRDILERLARARSHGITQSQLAKDFKIGGNKMFYVLKSLEARGLVMRQATIVRTQSSLTENALLQPNNNVPIVTTNLVHLTRYMKEQALGSHQRFEIRSSNCNVSDMPPSISGDTSCAQENSSKGDGLYINDDFPAMARVCERLEVADGKVLVVSDLKLDLGYRFAHGHRHWRRLMKRLQDAGYVEVFSAKIAESKIASCIRLLKSFDAKTFGVGNDGTESENSIWGARRGQVTEQVVEVPLDRQIYDLIDSAGPEGLYMTDIWKKMGLNNKRNYYRVTNMLAMQSIVSEAVNHKRSMMYRLRTISNATHDKLLPLSSLPNVGREHGGKSRQRRRVSEKRKVEVDATKATGRAGSMERQFEEEEESNGRQLDESRALVVVDTPHAEVHKGRSVVAMEISPVRMLSEPLPLTVQSSFPPVSMFRSGQQYPCTPQTTTGAQRELRILQRLQEEKFVPRVELHRWLEDAEKERRGTMMDRKTLTRVLQKLQREGRCKCILLSMPGLTNCGRSRVSEVVLLPSVEIVPELLTALHDRIRNFEMNIRGQGSIKVKSDVVPVLSGVTRMSSSRGMTRGSGSTVEMEAEKACSLQENGFIPAKMVRVRMLHYFLWSYISNILDGGNSEHSAATNGGHDDLNINASSCKVFVLSAALKAMPLELFLQVIGSTRKIENLGSYCRQGLRLCDCSEEEIGCLTSTNASGRLSWLIDVLRRLKVNILNQEMSKYSGSTPEASLTYAMESQPYLEEPAPQPLSSLSLDSFDLTPRARHEFTLTSKDSLDAYWQTLEYFFSGATPTIARRAFPGSNVPELFGLRSWTSLRVMSLDQRIELMKRVEAGGIDRRITATECAAIAKNLNLSLEQVLRFSYEKNKRARLQALQKESTVESGMGDTEAMNTGGHRIKPHPSNSFKNPILLSGPRELLVTGGVDNDNQGFAEGTGDEDDDDGREVLEDNPINYVNVVTKLKPARSRRFPWSEDLDRILVCCYARQRAMLGARIHRVDWVTMPLLPAPPAACRRRIAQLKSDLSVRKALMNLCSLLAARYMKHIQSKDAQQSWDPRIDVISNPSQPTISAIGGDTISSWGDREQLSTCQRGLEVEQDFAWDSFEEPSIEVAVNEVMRLRRVAKACSGKRAAGVRPVPSLGPDGQMMDTDFSGKNGEMVLTRPTRVRPRKRKDVPVSLNGMTSEETVQGSLGVANAVELVKLVLLNSSLKAEVPRPLVDALRRCEESHIFAAFTFIRNKELVIVGQDNQPFVLSPKFFHNASASRFPFGTGSEAISMIEWLATHNAALEESWVPLPADNLCGQLLHLLAVMAEGEVSMAPFLPSNGLGESEDNYNVVEGVKRKPEGGQEVGFVKPKIQRTQDASPGFRRERGFPGIHVCLHQASKPLGSLLQAYSTKGSKTSEQTLTEIFEQANTAPAIGDCILESGIESEEVPSVDYTDSTEANTELLESGIVKGDDISRLSVVNVVDEGMEVGHGHSSVLADCIQHFCRVSKGGEDMNDSEGFNLKPLFLEAVLDIIEDAGAEGLSISHLAESLTRIAVSEEENMDSANTVIGGLNDLVTRHWSSMQLRNPPGLLKDNSGHRRVLIHVDKDANSEEAQSVPILPWLTPDGGTNSRMLKALSRRVMGMVMLNPGVTEDQLVEHLNVLNPQTARQLLEILELDGHVKVRTILQPSPALPPRLLCYIMQENSATTKPSWTRHYYANVLSASLL</sequence>
<keyword evidence="2" id="KW-0597">Phosphoprotein</keyword>
<dbReference type="Proteomes" id="UP001497522">
    <property type="component" value="Chromosome 5"/>
</dbReference>
<protein>
    <recommendedName>
        <fullName evidence="16">B-block binding subunit of TFIIIC domain-containing protein</fullName>
    </recommendedName>
</protein>
<keyword evidence="5" id="KW-0539">Nucleus</keyword>
<evidence type="ECO:0000259" key="7">
    <source>
        <dbReference type="Pfam" id="PF04182"/>
    </source>
</evidence>
<feature type="domain" description="DUF7599" evidence="10">
    <location>
        <begin position="265"/>
        <end position="346"/>
    </location>
</feature>
<evidence type="ECO:0000259" key="12">
    <source>
        <dbReference type="Pfam" id="PF24657"/>
    </source>
</evidence>